<accession>A0ABQ2LBV6</accession>
<proteinExistence type="predicted"/>
<dbReference type="EMBL" id="BMLN01000020">
    <property type="protein sequence ID" value="GGO09600.1"/>
    <property type="molecule type" value="Genomic_DNA"/>
</dbReference>
<comment type="caution">
    <text evidence="1">The sequence shown here is derived from an EMBL/GenBank/DDBJ whole genome shotgun (WGS) entry which is preliminary data.</text>
</comment>
<dbReference type="Proteomes" id="UP000606653">
    <property type="component" value="Unassembled WGS sequence"/>
</dbReference>
<reference evidence="2" key="1">
    <citation type="journal article" date="2019" name="Int. J. Syst. Evol. Microbiol.">
        <title>The Global Catalogue of Microorganisms (GCM) 10K type strain sequencing project: providing services to taxonomists for standard genome sequencing and annotation.</title>
        <authorList>
            <consortium name="The Broad Institute Genomics Platform"/>
            <consortium name="The Broad Institute Genome Sequencing Center for Infectious Disease"/>
            <person name="Wu L."/>
            <person name="Ma J."/>
        </authorList>
    </citation>
    <scope>NUCLEOTIDE SEQUENCE [LARGE SCALE GENOMIC DNA]</scope>
    <source>
        <strain evidence="2">CGMCC 1.6964</strain>
    </source>
</reference>
<name>A0ABQ2LBV6_9BACL</name>
<keyword evidence="2" id="KW-1185">Reference proteome</keyword>
<gene>
    <name evidence="1" type="ORF">GCM10010969_40180</name>
</gene>
<sequence>MKGTSNSMIPFEKALPYDKVMGDLTVPQCPFCSAENVLLPIKPSELEDIHTGRKRLTVFPCCHGRLTVLDCDDDYLMTDTVVK</sequence>
<evidence type="ECO:0000313" key="2">
    <source>
        <dbReference type="Proteomes" id="UP000606653"/>
    </source>
</evidence>
<evidence type="ECO:0000313" key="1">
    <source>
        <dbReference type="EMBL" id="GGO09600.1"/>
    </source>
</evidence>
<organism evidence="1 2">
    <name type="scientific">Saccharibacillus kuerlensis</name>
    <dbReference type="NCBI Taxonomy" id="459527"/>
    <lineage>
        <taxon>Bacteria</taxon>
        <taxon>Bacillati</taxon>
        <taxon>Bacillota</taxon>
        <taxon>Bacilli</taxon>
        <taxon>Bacillales</taxon>
        <taxon>Paenibacillaceae</taxon>
        <taxon>Saccharibacillus</taxon>
    </lineage>
</organism>
<protein>
    <submittedName>
        <fullName evidence="1">Uncharacterized protein</fullName>
    </submittedName>
</protein>